<evidence type="ECO:0000313" key="1">
    <source>
        <dbReference type="EMBL" id="KAF7333152.1"/>
    </source>
</evidence>
<dbReference type="Proteomes" id="UP000620124">
    <property type="component" value="Unassembled WGS sequence"/>
</dbReference>
<dbReference type="EMBL" id="JACAZI010000030">
    <property type="protein sequence ID" value="KAF7333152.1"/>
    <property type="molecule type" value="Genomic_DNA"/>
</dbReference>
<proteinExistence type="predicted"/>
<dbReference type="AlphaFoldDB" id="A0A8H6X2E2"/>
<protein>
    <submittedName>
        <fullName evidence="1">Uncharacterized protein</fullName>
    </submittedName>
</protein>
<reference evidence="1" key="1">
    <citation type="submission" date="2020-05" db="EMBL/GenBank/DDBJ databases">
        <title>Mycena genomes resolve the evolution of fungal bioluminescence.</title>
        <authorList>
            <person name="Tsai I.J."/>
        </authorList>
    </citation>
    <scope>NUCLEOTIDE SEQUENCE</scope>
    <source>
        <strain evidence="1">CCC161011</strain>
    </source>
</reference>
<keyword evidence="2" id="KW-1185">Reference proteome</keyword>
<dbReference type="OrthoDB" id="79252at2759"/>
<organism evidence="1 2">
    <name type="scientific">Mycena venus</name>
    <dbReference type="NCBI Taxonomy" id="2733690"/>
    <lineage>
        <taxon>Eukaryota</taxon>
        <taxon>Fungi</taxon>
        <taxon>Dikarya</taxon>
        <taxon>Basidiomycota</taxon>
        <taxon>Agaricomycotina</taxon>
        <taxon>Agaricomycetes</taxon>
        <taxon>Agaricomycetidae</taxon>
        <taxon>Agaricales</taxon>
        <taxon>Marasmiineae</taxon>
        <taxon>Mycenaceae</taxon>
        <taxon>Mycena</taxon>
    </lineage>
</organism>
<comment type="caution">
    <text evidence="1">The sequence shown here is derived from an EMBL/GenBank/DDBJ whole genome shotgun (WGS) entry which is preliminary data.</text>
</comment>
<name>A0A8H6X2E2_9AGAR</name>
<evidence type="ECO:0000313" key="2">
    <source>
        <dbReference type="Proteomes" id="UP000620124"/>
    </source>
</evidence>
<accession>A0A8H6X2E2</accession>
<gene>
    <name evidence="1" type="ORF">MVEN_02380900</name>
</gene>
<sequence>METLRLGRLHFCMCRAMRPSSLARHPSPPDVTTPYASPYARAVLRPMYGMKIREDDAEATTHFVIFATRALEQGEESVVGWEWDDAIAVHRVGEVAGFDGCVFFIICFLLPFHHTSIFFLSSTTFVINPISFFLLSSATHLPSPQSLHGLPSSYFLVALD</sequence>